<keyword evidence="2" id="KW-0328">Glycosyltransferase</keyword>
<feature type="transmembrane region" description="Helical" evidence="9">
    <location>
        <begin position="181"/>
        <end position="203"/>
    </location>
</feature>
<dbReference type="KEGG" id="cgk:CGERO_07410"/>
<feature type="transmembrane region" description="Helical" evidence="9">
    <location>
        <begin position="436"/>
        <end position="453"/>
    </location>
</feature>
<evidence type="ECO:0000313" key="11">
    <source>
        <dbReference type="Proteomes" id="UP000271587"/>
    </source>
</evidence>
<reference evidence="10 11" key="1">
    <citation type="submission" date="2018-11" db="EMBL/GenBank/DDBJ databases">
        <authorList>
            <person name="Kleinhagauer T."/>
            <person name="Glaeser S.P."/>
            <person name="Spergser J."/>
            <person name="Ruckert C."/>
            <person name="Kaempfer P."/>
            <person name="Busse H.-J."/>
        </authorList>
    </citation>
    <scope>NUCLEOTIDE SEQUENCE [LARGE SCALE GENOMIC DNA]</scope>
    <source>
        <strain evidence="10 11">W8</strain>
    </source>
</reference>
<feature type="transmembrane region" description="Helical" evidence="9">
    <location>
        <begin position="341"/>
        <end position="359"/>
    </location>
</feature>
<dbReference type="InterPro" id="IPR049829">
    <property type="entry name" value="MptA/B-like"/>
</dbReference>
<feature type="transmembrane region" description="Helical" evidence="9">
    <location>
        <begin position="263"/>
        <end position="287"/>
    </location>
</feature>
<dbReference type="EMBL" id="CP033897">
    <property type="protein sequence ID" value="AZA11782.1"/>
    <property type="molecule type" value="Genomic_DNA"/>
</dbReference>
<feature type="transmembrane region" description="Helical" evidence="9">
    <location>
        <begin position="62"/>
        <end position="83"/>
    </location>
</feature>
<dbReference type="InterPro" id="IPR017822">
    <property type="entry name" value="MptA-like"/>
</dbReference>
<evidence type="ECO:0000256" key="9">
    <source>
        <dbReference type="SAM" id="Phobius"/>
    </source>
</evidence>
<evidence type="ECO:0000256" key="5">
    <source>
        <dbReference type="ARBA" id="ARBA00022989"/>
    </source>
</evidence>
<evidence type="ECO:0000313" key="10">
    <source>
        <dbReference type="EMBL" id="AZA11782.1"/>
    </source>
</evidence>
<evidence type="ECO:0000256" key="6">
    <source>
        <dbReference type="ARBA" id="ARBA00023136"/>
    </source>
</evidence>
<name>A0A3G6J1D8_9CORY</name>
<feature type="transmembrane region" description="Helical" evidence="9">
    <location>
        <begin position="366"/>
        <end position="390"/>
    </location>
</feature>
<evidence type="ECO:0000256" key="4">
    <source>
        <dbReference type="ARBA" id="ARBA00022692"/>
    </source>
</evidence>
<dbReference type="Proteomes" id="UP000271587">
    <property type="component" value="Chromosome"/>
</dbReference>
<feature type="transmembrane region" description="Helical" evidence="9">
    <location>
        <begin position="299"/>
        <end position="321"/>
    </location>
</feature>
<sequence length="494" mass="53517">MASPSTAPAPPRTGFDRINHTRLGIIASMLMFVGSFGGGAIRHRGGLLEALHWEFLAYGHGAGFSNITFWVGTALFVGAWFLLGRRVVAGQTNAAELTRTLCWWVLPLVFAAPMMSRDIYSYLMQGALLRDGFDPYTQGASANPGDLLFEVSHDWRNTTTPYGPLHLWIGKIITTIFPGSIAAQIAVFKILSVLGFATIAWSVPRIATMIGGDPAFALWLGVLNPVMVFHLIGGMHNEAIMVGLVSVGLVAALRGRFFLGVLLIAIGMSLKATAAIALPFVVWIVVARATGRAQKLKTFCFYAIAGAIETIAVLAVVTWLSGASWGWIEALTGNSKVINPLALPSLIAGIAASVGGLFIEPFPYNAVLAVVRAICMIAMVIGLVVCWWIFRKTQRDAIKGTTAAYTVAFIFNAVTLPWYYASVLSILGTFKMQRPLRSFVIGASFVVAMAFTGSGNHQLYNPVWMTILVLIAWYMTREIHRCARPKDQGQAQES</sequence>
<comment type="similarity">
    <text evidence="7">Belongs to the MptA/B family.</text>
</comment>
<dbReference type="NCBIfam" id="TIGR03459">
    <property type="entry name" value="crt_membr"/>
    <property type="match status" value="1"/>
</dbReference>
<evidence type="ECO:0000256" key="1">
    <source>
        <dbReference type="ARBA" id="ARBA00004141"/>
    </source>
</evidence>
<evidence type="ECO:0000256" key="7">
    <source>
        <dbReference type="ARBA" id="ARBA00043987"/>
    </source>
</evidence>
<dbReference type="OrthoDB" id="5242303at2"/>
<comment type="subcellular location">
    <subcellularLocation>
        <location evidence="1">Membrane</location>
        <topology evidence="1">Multi-pass membrane protein</topology>
    </subcellularLocation>
</comment>
<proteinExistence type="inferred from homology"/>
<keyword evidence="6 9" id="KW-0472">Membrane</keyword>
<keyword evidence="3" id="KW-0808">Transferase</keyword>
<feature type="transmembrane region" description="Helical" evidence="9">
    <location>
        <begin position="402"/>
        <end position="424"/>
    </location>
</feature>
<organism evidence="10 11">
    <name type="scientific">Corynebacterium gerontici</name>
    <dbReference type="NCBI Taxonomy" id="2079234"/>
    <lineage>
        <taxon>Bacteria</taxon>
        <taxon>Bacillati</taxon>
        <taxon>Actinomycetota</taxon>
        <taxon>Actinomycetes</taxon>
        <taxon>Mycobacteriales</taxon>
        <taxon>Corynebacteriaceae</taxon>
        <taxon>Corynebacterium</taxon>
    </lineage>
</organism>
<dbReference type="GO" id="GO:0016757">
    <property type="term" value="F:glycosyltransferase activity"/>
    <property type="evidence" value="ECO:0007669"/>
    <property type="project" value="UniProtKB-KW"/>
</dbReference>
<keyword evidence="11" id="KW-1185">Reference proteome</keyword>
<gene>
    <name evidence="10" type="ORF">CGERO_07410</name>
</gene>
<protein>
    <recommendedName>
        <fullName evidence="8">Alpha-(1-&gt;6)-mannopyranosyltransferase A</fullName>
    </recommendedName>
</protein>
<feature type="transmembrane region" description="Helical" evidence="9">
    <location>
        <begin position="103"/>
        <end position="120"/>
    </location>
</feature>
<feature type="transmembrane region" description="Helical" evidence="9">
    <location>
        <begin position="20"/>
        <end position="41"/>
    </location>
</feature>
<keyword evidence="4 9" id="KW-0812">Transmembrane</keyword>
<accession>A0A3G6J1D8</accession>
<keyword evidence="5 9" id="KW-1133">Transmembrane helix</keyword>
<dbReference type="NCBIfam" id="NF038066">
    <property type="entry name" value="MptB"/>
    <property type="match status" value="1"/>
</dbReference>
<dbReference type="Pfam" id="PF26314">
    <property type="entry name" value="MptA_B_family"/>
    <property type="match status" value="1"/>
</dbReference>
<feature type="transmembrane region" description="Helical" evidence="9">
    <location>
        <begin position="459"/>
        <end position="476"/>
    </location>
</feature>
<dbReference type="AlphaFoldDB" id="A0A3G6J1D8"/>
<dbReference type="GO" id="GO:0016020">
    <property type="term" value="C:membrane"/>
    <property type="evidence" value="ECO:0007669"/>
    <property type="project" value="UniProtKB-SubCell"/>
</dbReference>
<evidence type="ECO:0000256" key="3">
    <source>
        <dbReference type="ARBA" id="ARBA00022679"/>
    </source>
</evidence>
<evidence type="ECO:0000256" key="2">
    <source>
        <dbReference type="ARBA" id="ARBA00022676"/>
    </source>
</evidence>
<feature type="transmembrane region" description="Helical" evidence="9">
    <location>
        <begin position="215"/>
        <end position="232"/>
    </location>
</feature>
<evidence type="ECO:0000256" key="8">
    <source>
        <dbReference type="NCBIfam" id="TIGR03459"/>
    </source>
</evidence>